<dbReference type="GO" id="GO:0006310">
    <property type="term" value="P:DNA recombination"/>
    <property type="evidence" value="ECO:0007669"/>
    <property type="project" value="UniProtKB-KW"/>
</dbReference>
<dbReference type="GO" id="GO:0015074">
    <property type="term" value="P:DNA integration"/>
    <property type="evidence" value="ECO:0007669"/>
    <property type="project" value="UniProtKB-KW"/>
</dbReference>
<dbReference type="SUPFAM" id="SSF56349">
    <property type="entry name" value="DNA breaking-rejoining enzymes"/>
    <property type="match status" value="1"/>
</dbReference>
<dbReference type="PANTHER" id="PTHR30349">
    <property type="entry name" value="PHAGE INTEGRASE-RELATED"/>
    <property type="match status" value="1"/>
</dbReference>
<accession>A0A3A6TZY7</accession>
<gene>
    <name evidence="6" type="ORF">D5R81_04880</name>
</gene>
<dbReference type="Proteomes" id="UP000273022">
    <property type="component" value="Unassembled WGS sequence"/>
</dbReference>
<evidence type="ECO:0000256" key="1">
    <source>
        <dbReference type="ARBA" id="ARBA00004496"/>
    </source>
</evidence>
<evidence type="ECO:0000256" key="2">
    <source>
        <dbReference type="ARBA" id="ARBA00022908"/>
    </source>
</evidence>
<proteinExistence type="predicted"/>
<dbReference type="GO" id="GO:0005737">
    <property type="term" value="C:cytoplasm"/>
    <property type="evidence" value="ECO:0007669"/>
    <property type="project" value="UniProtKB-SubCell"/>
</dbReference>
<protein>
    <submittedName>
        <fullName evidence="6">Site-specific integrase</fullName>
    </submittedName>
</protein>
<keyword evidence="3" id="KW-0238">DNA-binding</keyword>
<comment type="subcellular location">
    <subcellularLocation>
        <location evidence="1">Cytoplasm</location>
    </subcellularLocation>
</comment>
<dbReference type="Gene3D" id="1.10.150.130">
    <property type="match status" value="1"/>
</dbReference>
<dbReference type="PANTHER" id="PTHR30349:SF77">
    <property type="entry name" value="TYROSINE RECOMBINASE XERC"/>
    <property type="match status" value="1"/>
</dbReference>
<dbReference type="InterPro" id="IPR013762">
    <property type="entry name" value="Integrase-like_cat_sf"/>
</dbReference>
<evidence type="ECO:0000313" key="7">
    <source>
        <dbReference type="Proteomes" id="UP000273022"/>
    </source>
</evidence>
<dbReference type="PROSITE" id="PS51898">
    <property type="entry name" value="TYR_RECOMBINASE"/>
    <property type="match status" value="1"/>
</dbReference>
<sequence length="429" mass="48906">MTLPLVIPLFDKPEFLFQGNSFVNQYITNISLSNVTDAGILLEHSTDWLYEQKNHENNYKAYRSELTTFLHWCFDVASLSPIEMTRKDMAKYINYCQNPPSELIGYFNVAQFKGKAEKDRIPNSAWKPFVGKKVDGEPIPYELSDNALKTKLGILSSFYTYLITEEYCEKNVAQIWMNHSRFSKHKNFKLDNSEPVLPIFTDLQWSYVMSTVTSLANENPIVFKRHKFLVQLLYSCYLRISDVSARSGYSPVMGQFIQNRQTGVWLFHIPQSKGGKKRTVTVSNSLLEAFKEYRKHLELTDLPSSNETTPLFIRHKAAGRGRQTGIINANLGIRQVREDIQNIIDLAAQAAQEAGFEQDAIQMKQLSAHNIRHTGISHDINLNNRPLAHVQADAGHESIDTTSQYIHTSDVERAQSAANKSLNHLEGID</sequence>
<dbReference type="InterPro" id="IPR011010">
    <property type="entry name" value="DNA_brk_join_enz"/>
</dbReference>
<dbReference type="Gene3D" id="1.10.443.10">
    <property type="entry name" value="Intergrase catalytic core"/>
    <property type="match status" value="1"/>
</dbReference>
<dbReference type="InterPro" id="IPR010998">
    <property type="entry name" value="Integrase_recombinase_N"/>
</dbReference>
<keyword evidence="7" id="KW-1185">Reference proteome</keyword>
<keyword evidence="2" id="KW-0229">DNA integration</keyword>
<dbReference type="AlphaFoldDB" id="A0A3A6TZY7"/>
<evidence type="ECO:0000259" key="5">
    <source>
        <dbReference type="PROSITE" id="PS51898"/>
    </source>
</evidence>
<dbReference type="Pfam" id="PF00589">
    <property type="entry name" value="Phage_integrase"/>
    <property type="match status" value="1"/>
</dbReference>
<dbReference type="CDD" id="cd00397">
    <property type="entry name" value="DNA_BRE_C"/>
    <property type="match status" value="1"/>
</dbReference>
<reference evidence="6 7" key="1">
    <citation type="submission" date="2018-09" db="EMBL/GenBank/DDBJ databases">
        <title>Phylogeny of the Shewanellaceae, and recommendation for two new genera, Pseudoshewanella and Parashewanella.</title>
        <authorList>
            <person name="Wang G."/>
        </authorList>
    </citation>
    <scope>NUCLEOTIDE SEQUENCE [LARGE SCALE GENOMIC DNA]</scope>
    <source>
        <strain evidence="6 7">KCTC 22492</strain>
    </source>
</reference>
<evidence type="ECO:0000256" key="4">
    <source>
        <dbReference type="ARBA" id="ARBA00023172"/>
    </source>
</evidence>
<evidence type="ECO:0000313" key="6">
    <source>
        <dbReference type="EMBL" id="RJY18568.1"/>
    </source>
</evidence>
<dbReference type="EMBL" id="QYYH01000020">
    <property type="protein sequence ID" value="RJY18568.1"/>
    <property type="molecule type" value="Genomic_DNA"/>
</dbReference>
<dbReference type="InterPro" id="IPR002104">
    <property type="entry name" value="Integrase_catalytic"/>
</dbReference>
<comment type="caution">
    <text evidence="6">The sequence shown here is derived from an EMBL/GenBank/DDBJ whole genome shotgun (WGS) entry which is preliminary data.</text>
</comment>
<dbReference type="GO" id="GO:0003677">
    <property type="term" value="F:DNA binding"/>
    <property type="evidence" value="ECO:0007669"/>
    <property type="project" value="UniProtKB-KW"/>
</dbReference>
<feature type="domain" description="Tyr recombinase" evidence="5">
    <location>
        <begin position="196"/>
        <end position="419"/>
    </location>
</feature>
<dbReference type="RefSeq" id="WP_121852543.1">
    <property type="nucleotide sequence ID" value="NZ_CP037952.1"/>
</dbReference>
<name>A0A3A6TZY7_9GAMM</name>
<dbReference type="OrthoDB" id="8610787at2"/>
<dbReference type="InterPro" id="IPR050090">
    <property type="entry name" value="Tyrosine_recombinase_XerCD"/>
</dbReference>
<keyword evidence="4" id="KW-0233">DNA recombination</keyword>
<evidence type="ECO:0000256" key="3">
    <source>
        <dbReference type="ARBA" id="ARBA00023125"/>
    </source>
</evidence>
<organism evidence="6 7">
    <name type="scientific">Parashewanella spongiae</name>
    <dbReference type="NCBI Taxonomy" id="342950"/>
    <lineage>
        <taxon>Bacteria</taxon>
        <taxon>Pseudomonadati</taxon>
        <taxon>Pseudomonadota</taxon>
        <taxon>Gammaproteobacteria</taxon>
        <taxon>Alteromonadales</taxon>
        <taxon>Shewanellaceae</taxon>
        <taxon>Parashewanella</taxon>
    </lineage>
</organism>